<dbReference type="AlphaFoldDB" id="A0A7K4NQQ6"/>
<protein>
    <submittedName>
        <fullName evidence="2">GNAT family N-acetyltransferase</fullName>
    </submittedName>
</protein>
<proteinExistence type="predicted"/>
<reference evidence="2 3" key="1">
    <citation type="journal article" date="2019" name="Environ. Microbiol.">
        <title>Genomics insights into ecotype formation of ammonia-oxidizing archaea in the deep ocean.</title>
        <authorList>
            <person name="Wang Y."/>
            <person name="Huang J.M."/>
            <person name="Cui G.J."/>
            <person name="Nunoura T."/>
            <person name="Takaki Y."/>
            <person name="Li W.L."/>
            <person name="Li J."/>
            <person name="Gao Z.M."/>
            <person name="Takai K."/>
            <person name="Zhang A.Q."/>
            <person name="Stepanauskas R."/>
        </authorList>
    </citation>
    <scope>NUCLEOTIDE SEQUENCE [LARGE SCALE GENOMIC DNA]</scope>
    <source>
        <strain evidence="2 3">F20</strain>
    </source>
</reference>
<sequence>MKLVDGSDETVKLLTNWRIKYRDMFATDFVISEEKTKNWIKHDVLENPDKIVFLIYVKNRKIGIISTSNYDENTNSCILDTMMKEPTFFLPGLMTTIEKVYLKWMFDELAISKITGFLFSDNKKMMDIHTKCGWIITDVAPIEKKSMNKNSEIIWQKVNSNSNNVKPKRYFNLIELTRENLMKNFNDIQYEVICD</sequence>
<feature type="domain" description="N-acetyltransferase" evidence="1">
    <location>
        <begin position="14"/>
        <end position="133"/>
    </location>
</feature>
<dbReference type="EMBL" id="JACASX010000006">
    <property type="protein sequence ID" value="NWK05353.1"/>
    <property type="molecule type" value="Genomic_DNA"/>
</dbReference>
<comment type="caution">
    <text evidence="2">The sequence shown here is derived from an EMBL/GenBank/DDBJ whole genome shotgun (WGS) entry which is preliminary data.</text>
</comment>
<name>A0A7K4NQQ6_9ARCH</name>
<gene>
    <name evidence="2" type="ORF">HX833_04595</name>
</gene>
<dbReference type="Proteomes" id="UP000526196">
    <property type="component" value="Unassembled WGS sequence"/>
</dbReference>
<dbReference type="InterPro" id="IPR016181">
    <property type="entry name" value="Acyl_CoA_acyltransferase"/>
</dbReference>
<evidence type="ECO:0000313" key="2">
    <source>
        <dbReference type="EMBL" id="NWK05353.1"/>
    </source>
</evidence>
<dbReference type="SUPFAM" id="SSF55729">
    <property type="entry name" value="Acyl-CoA N-acyltransferases (Nat)"/>
    <property type="match status" value="1"/>
</dbReference>
<dbReference type="Gene3D" id="3.40.630.30">
    <property type="match status" value="1"/>
</dbReference>
<accession>A0A7K4NQQ6</accession>
<evidence type="ECO:0000313" key="3">
    <source>
        <dbReference type="Proteomes" id="UP000526196"/>
    </source>
</evidence>
<keyword evidence="2" id="KW-0808">Transferase</keyword>
<dbReference type="InterPro" id="IPR000182">
    <property type="entry name" value="GNAT_dom"/>
</dbReference>
<organism evidence="2 3">
    <name type="scientific">Marine Group I thaumarchaeote</name>
    <dbReference type="NCBI Taxonomy" id="2511932"/>
    <lineage>
        <taxon>Archaea</taxon>
        <taxon>Nitrososphaerota</taxon>
        <taxon>Marine Group I</taxon>
    </lineage>
</organism>
<evidence type="ECO:0000259" key="1">
    <source>
        <dbReference type="Pfam" id="PF13302"/>
    </source>
</evidence>
<dbReference type="GO" id="GO:0016747">
    <property type="term" value="F:acyltransferase activity, transferring groups other than amino-acyl groups"/>
    <property type="evidence" value="ECO:0007669"/>
    <property type="project" value="InterPro"/>
</dbReference>
<dbReference type="Pfam" id="PF13302">
    <property type="entry name" value="Acetyltransf_3"/>
    <property type="match status" value="1"/>
</dbReference>